<evidence type="ECO:0000313" key="3">
    <source>
        <dbReference type="Proteomes" id="UP001207736"/>
    </source>
</evidence>
<evidence type="ECO:0000313" key="4">
    <source>
        <dbReference type="Proteomes" id="UP001208692"/>
    </source>
</evidence>
<name>A0AAV5AY08_9FLAO</name>
<proteinExistence type="predicted"/>
<comment type="caution">
    <text evidence="1">The sequence shown here is derived from an EMBL/GenBank/DDBJ whole genome shotgun (WGS) entry which is preliminary data.</text>
</comment>
<protein>
    <submittedName>
        <fullName evidence="1">Uncharacterized protein</fullName>
    </submittedName>
</protein>
<evidence type="ECO:0000313" key="1">
    <source>
        <dbReference type="EMBL" id="GJM51649.1"/>
    </source>
</evidence>
<dbReference type="EMBL" id="BQKB01000084">
    <property type="protein sequence ID" value="GJM54277.1"/>
    <property type="molecule type" value="Genomic_DNA"/>
</dbReference>
<gene>
    <name evidence="1" type="ORF">RCZ15_26220</name>
    <name evidence="2" type="ORF">RCZ16_25930</name>
</gene>
<dbReference type="EMBL" id="BQKA01000088">
    <property type="protein sequence ID" value="GJM51649.1"/>
    <property type="molecule type" value="Genomic_DNA"/>
</dbReference>
<evidence type="ECO:0000313" key="2">
    <source>
        <dbReference type="EMBL" id="GJM54277.1"/>
    </source>
</evidence>
<accession>A0AAV5AY08</accession>
<keyword evidence="4" id="KW-1185">Reference proteome</keyword>
<organism evidence="1 3">
    <name type="scientific">Capnocytophaga catalasegens</name>
    <dbReference type="NCBI Taxonomy" id="1004260"/>
    <lineage>
        <taxon>Bacteria</taxon>
        <taxon>Pseudomonadati</taxon>
        <taxon>Bacteroidota</taxon>
        <taxon>Flavobacteriia</taxon>
        <taxon>Flavobacteriales</taxon>
        <taxon>Flavobacteriaceae</taxon>
        <taxon>Capnocytophaga</taxon>
    </lineage>
</organism>
<dbReference type="Proteomes" id="UP001208692">
    <property type="component" value="Unassembled WGS sequence"/>
</dbReference>
<dbReference type="Proteomes" id="UP001207736">
    <property type="component" value="Unassembled WGS sequence"/>
</dbReference>
<dbReference type="RefSeq" id="WP_264845379.1">
    <property type="nucleotide sequence ID" value="NZ_BPMA01000010.1"/>
</dbReference>
<dbReference type="AlphaFoldDB" id="A0AAV5AY08"/>
<reference evidence="1 4" key="1">
    <citation type="submission" date="2021-11" db="EMBL/GenBank/DDBJ databases">
        <title>Draft genome sequence of Capnocytophaga sp. strain KC07075 isolated from cat oral cavity.</title>
        <authorList>
            <person name="Suzuki M."/>
            <person name="Imaoka K."/>
            <person name="Kimura M."/>
            <person name="Morikawa S."/>
            <person name="Maeda K."/>
        </authorList>
    </citation>
    <scope>NUCLEOTIDE SEQUENCE</scope>
    <source>
        <strain evidence="1">KC07075</strain>
        <strain evidence="2 4">KC07079</strain>
    </source>
</reference>
<sequence length="255" mass="30674">MKNKSFEHFFSQIEKEIFDIEKIIDNENIRNKYNNDMFCPECFKAKLTFVEKTSFRKAHLRRIPSSEHYPKCSYNFEYATKKMIQSYFNSLDKNQIRDKLHSIMRMLCKSKIENFSTNKEKYSDIDVSPMLIKENRNVTHTKSLRRKSLNNFIDKNENGEIYAFYGKGILRTIEKEGKKEGEKEGEKFKYYFLEIWRRNNQNEMRKTSSYRGNIKDLIEENAVYNIVFIGEVIFKNDYPNIKLINKDALLFQIEE</sequence>